<evidence type="ECO:0000313" key="2">
    <source>
        <dbReference type="EMBL" id="AIE90657.1"/>
    </source>
</evidence>
<accession>A0A075FLP1</accession>
<dbReference type="EMBL" id="KF900315">
    <property type="protein sequence ID" value="AIE90657.1"/>
    <property type="molecule type" value="Genomic_DNA"/>
</dbReference>
<proteinExistence type="predicted"/>
<reference evidence="2" key="1">
    <citation type="journal article" date="2014" name="Genome Biol. Evol.">
        <title>Pangenome evidence for extensive interdomain horizontal transfer affecting lineage core and shell genes in uncultured planktonic thaumarchaeota and euryarchaeota.</title>
        <authorList>
            <person name="Deschamps P."/>
            <person name="Zivanovic Y."/>
            <person name="Moreira D."/>
            <person name="Rodriguez-Valera F."/>
            <person name="Lopez-Garcia P."/>
        </authorList>
    </citation>
    <scope>NUCLEOTIDE SEQUENCE</scope>
</reference>
<organism evidence="2">
    <name type="scientific">uncultured marine group II/III euryarchaeote AD1000_04_H03</name>
    <dbReference type="NCBI Taxonomy" id="1457707"/>
    <lineage>
        <taxon>Archaea</taxon>
        <taxon>Methanobacteriati</taxon>
        <taxon>Methanobacteriota</taxon>
        <taxon>environmental samples</taxon>
    </lineage>
</organism>
<feature type="region of interest" description="Disordered" evidence="1">
    <location>
        <begin position="481"/>
        <end position="510"/>
    </location>
</feature>
<name>A0A075FLP1_9EURY</name>
<sequence>MAIRCKAGSCRAIPYSAPLGGANMDNSGVRLVCRAPRTGNSHTLLMALLFLLPILSPFSAVSAEARIESQDFEILDQLSEVLGERQEILDSNSVAQLAQPVIEGVHNSVIPTGASDPLANVDGAIDGASMVTTTPPQPQHPGPYNLLLDPSSSPPGQVDNIWQTLVNLTDYVIWTEYIDLDGNKIQTFEVVTFSANLLSLFDINSEPLLHEIDVDNDGDDDIEVGLKIAWEFLGGWGVEGGTLWIEPGISYSVKVLESSQNDLDWNQMDSLQVSLIKAFAYSGQDSILALGEGETYIWVVDSRFTAQPDDFTLRVGIERFYFDITGASADLVFTLIQALTLGFINQGADESGITFASIAAPYAIEFRNPGGGDCPDRYSPDEMLFSTYTELNCGFSAGFGYMHFSPPDDNGDRDLWELAYIELSFHPNRQAVVIPEEADVVIRTDSVLPENSIVDGERGLTTIEYWADERTDLHIHFHENRSELPPEESSDGGRGNVTDSTGWLRGLPKGSLSEGEIERVFRMLGSDGSQSQLPGELPQRLGFIIGIKNFSRDDSENVDDPTLPVNPANPPKTLILLRSVQSLEELDYDSWFIREGAVEDHRKIHITARDLPTALVLYGSFELGGGSSDSALDSEDSLDFVSKIVDNVLINIVDLFLDIGTILNDVPSAVVDVISGGVDGTSGLEGRTVHLLLTDNWLVTRSEMPLTSLTVQIGSSDHPIGTGDHLMLARDSEMETVQGRNGPVTPLTPVAASLSFSGLIAFSLIDDNELDEQTAILRTVSDESFSFTYIDYHSGTLDDASFESLVLSDIPSNLSIHVTPSGMEYLASSAIGSVTYAGKDDTQRQAAVITGVPDSFSTSSGSMTGWSSSTPISSIEAQISNSTNPVSMTGDHFLFHHDQESQTSTISARLTGLSEVSWTDPAEFGATGPAGRGTAQISVSGDRALNINVDHAPTVGGDPLSVLASIDPLPSTVGVQIPTGTDSGASLDVPELNTSNGLSGVAFFISGFADLGRSVNSVLSGITSDISTSSESGEDFSFGIQLEADSMFDLTVEAVHGDGSLKAPTWVHGFAFQSAPTGIADGFHLRAWLPDLPPTIDLSISRSNEVNGQDWTISLGLEGWVPAHSEFMFQVYGINGQDLLLTLQGLSVGVPTDLGLDAIFEIRTVGEITEVTTSTHYVLSDRLDWVHILLINREAGSRTEVMIHDIPETVDLQASLGREISIDMTVPEQFRREGSAVGAIMMQQMQWLDSAWWPATIFLTDVPGWINLTTAPSLEFDITQNLAFQGTPTLDFRASEEGMSLYIEAFGRAINKRGDTILLAEGMTDFMSIKTTQSFGLAIRSGGDGVERMYIRLSNVPVTPPMVLEELEALGENLKRATVNIREVVAPYSIIELDDVQGERIIVSARASAEFEGTEFDLRGVLLDAQITDGIPTGTTLGVNGLASDLSLLNMIPGISGSTKHVMVIEPFSSAILTLLATLLGGD</sequence>
<evidence type="ECO:0000256" key="1">
    <source>
        <dbReference type="SAM" id="MobiDB-lite"/>
    </source>
</evidence>
<protein>
    <submittedName>
        <fullName evidence="2">Uncharacterized protein</fullName>
    </submittedName>
</protein>